<accession>A0A212J8A0</accession>
<dbReference type="CDD" id="cd23081">
    <property type="entry name" value="cpPDZ_EcRseP-like"/>
    <property type="match status" value="1"/>
</dbReference>
<evidence type="ECO:0000313" key="13">
    <source>
        <dbReference type="EMBL" id="SBV95650.1"/>
    </source>
</evidence>
<evidence type="ECO:0000256" key="4">
    <source>
        <dbReference type="ARBA" id="ARBA00022670"/>
    </source>
</evidence>
<evidence type="ECO:0000256" key="11">
    <source>
        <dbReference type="RuleBase" id="RU362031"/>
    </source>
</evidence>
<name>A0A212J8A0_9PROT</name>
<keyword evidence="7 11" id="KW-0862">Zinc</keyword>
<sequence length="366" mass="39560">MALYQGLAFLFVLSGVVFVHELGHFLVARRCGVKVLAFSIGFGRELFGFVDRRGTRWKFCLIPLGGYVRMLGDADAASARPDDRAAAIDPRHAFPTQPVWARMAIVAAGPAANMVFAILVYAVVFMTVGQPSTRPVIGEVLPHSAAEAVGLRPGDRFIEIDGKAITRFEQVRHMTQLAVDREMAVTVDRGGRRVDFEVRPRVVERADRFGDVERTPLMGVTASGETVLERQGPFTALASASRLTGGIVRDTFVAIGQMIRGVRGAGEIGGPIRIAEASADAAAAGVLPLITMMAFLSVNLGLINILPIPLLDGGHLLFYAFEVVRGRPLSERVQDIGLKIGVGLVGALMILATWNDVSRYIVRWLS</sequence>
<evidence type="ECO:0000256" key="2">
    <source>
        <dbReference type="ARBA" id="ARBA00004141"/>
    </source>
</evidence>
<dbReference type="EC" id="3.4.24.-" evidence="11"/>
<dbReference type="InterPro" id="IPR001478">
    <property type="entry name" value="PDZ"/>
</dbReference>
<evidence type="ECO:0000256" key="10">
    <source>
        <dbReference type="ARBA" id="ARBA00023136"/>
    </source>
</evidence>
<keyword evidence="11" id="KW-0479">Metal-binding</keyword>
<dbReference type="SMART" id="SM00228">
    <property type="entry name" value="PDZ"/>
    <property type="match status" value="1"/>
</dbReference>
<keyword evidence="10 11" id="KW-0472">Membrane</keyword>
<feature type="transmembrane region" description="Helical" evidence="11">
    <location>
        <begin position="336"/>
        <end position="354"/>
    </location>
</feature>
<dbReference type="GO" id="GO:0046872">
    <property type="term" value="F:metal ion binding"/>
    <property type="evidence" value="ECO:0007669"/>
    <property type="project" value="UniProtKB-KW"/>
</dbReference>
<keyword evidence="8 11" id="KW-1133">Transmembrane helix</keyword>
<keyword evidence="6 11" id="KW-0378">Hydrolase</keyword>
<protein>
    <recommendedName>
        <fullName evidence="11">Zinc metalloprotease</fullName>
        <ecNumber evidence="11">3.4.24.-</ecNumber>
    </recommendedName>
</protein>
<comment type="subcellular location">
    <subcellularLocation>
        <location evidence="2">Membrane</location>
        <topology evidence="2">Multi-pass membrane protein</topology>
    </subcellularLocation>
</comment>
<dbReference type="PANTHER" id="PTHR42837">
    <property type="entry name" value="REGULATOR OF SIGMA-E PROTEASE RSEP"/>
    <property type="match status" value="1"/>
</dbReference>
<comment type="similarity">
    <text evidence="3 11">Belongs to the peptidase M50B family.</text>
</comment>
<feature type="transmembrane region" description="Helical" evidence="11">
    <location>
        <begin position="99"/>
        <end position="124"/>
    </location>
</feature>
<dbReference type="GO" id="GO:0004222">
    <property type="term" value="F:metalloendopeptidase activity"/>
    <property type="evidence" value="ECO:0007669"/>
    <property type="project" value="InterPro"/>
</dbReference>
<keyword evidence="4" id="KW-0645">Protease</keyword>
<dbReference type="SUPFAM" id="SSF50156">
    <property type="entry name" value="PDZ domain-like"/>
    <property type="match status" value="1"/>
</dbReference>
<dbReference type="InterPro" id="IPR008915">
    <property type="entry name" value="Peptidase_M50"/>
</dbReference>
<evidence type="ECO:0000256" key="9">
    <source>
        <dbReference type="ARBA" id="ARBA00023049"/>
    </source>
</evidence>
<dbReference type="AlphaFoldDB" id="A0A212J8A0"/>
<comment type="cofactor">
    <cofactor evidence="1 11">
        <name>Zn(2+)</name>
        <dbReference type="ChEBI" id="CHEBI:29105"/>
    </cofactor>
</comment>
<evidence type="ECO:0000256" key="6">
    <source>
        <dbReference type="ARBA" id="ARBA00022801"/>
    </source>
</evidence>
<feature type="transmembrane region" description="Helical" evidence="11">
    <location>
        <begin position="7"/>
        <end position="27"/>
    </location>
</feature>
<gene>
    <name evidence="13" type="ORF">KL86APRO_10660</name>
</gene>
<reference evidence="13" key="1">
    <citation type="submission" date="2016-04" db="EMBL/GenBank/DDBJ databases">
        <authorList>
            <person name="Evans L.H."/>
            <person name="Alamgir A."/>
            <person name="Owens N."/>
            <person name="Weber N.D."/>
            <person name="Virtaneva K."/>
            <person name="Barbian K."/>
            <person name="Babar A."/>
            <person name="Rosenke K."/>
        </authorList>
    </citation>
    <scope>NUCLEOTIDE SEQUENCE</scope>
    <source>
        <strain evidence="13">86</strain>
    </source>
</reference>
<proteinExistence type="inferred from homology"/>
<keyword evidence="5 11" id="KW-0812">Transmembrane</keyword>
<evidence type="ECO:0000256" key="5">
    <source>
        <dbReference type="ARBA" id="ARBA00022692"/>
    </source>
</evidence>
<dbReference type="GO" id="GO:0006508">
    <property type="term" value="P:proteolysis"/>
    <property type="evidence" value="ECO:0007669"/>
    <property type="project" value="UniProtKB-KW"/>
</dbReference>
<dbReference type="NCBIfam" id="TIGR00054">
    <property type="entry name" value="RIP metalloprotease RseP"/>
    <property type="match status" value="1"/>
</dbReference>
<dbReference type="InterPro" id="IPR036034">
    <property type="entry name" value="PDZ_sf"/>
</dbReference>
<feature type="domain" description="PDZ" evidence="12">
    <location>
        <begin position="122"/>
        <end position="191"/>
    </location>
</feature>
<dbReference type="PANTHER" id="PTHR42837:SF2">
    <property type="entry name" value="MEMBRANE METALLOPROTEASE ARASP2, CHLOROPLASTIC-RELATED"/>
    <property type="match status" value="1"/>
</dbReference>
<dbReference type="EMBL" id="FLUO01000001">
    <property type="protein sequence ID" value="SBV95650.1"/>
    <property type="molecule type" value="Genomic_DNA"/>
</dbReference>
<dbReference type="Gene3D" id="2.30.42.10">
    <property type="match status" value="1"/>
</dbReference>
<evidence type="ECO:0000256" key="8">
    <source>
        <dbReference type="ARBA" id="ARBA00022989"/>
    </source>
</evidence>
<dbReference type="InterPro" id="IPR041489">
    <property type="entry name" value="PDZ_6"/>
</dbReference>
<dbReference type="Pfam" id="PF02163">
    <property type="entry name" value="Peptidase_M50"/>
    <property type="match status" value="1"/>
</dbReference>
<dbReference type="InterPro" id="IPR004387">
    <property type="entry name" value="Pept_M50_Zn"/>
</dbReference>
<feature type="transmembrane region" description="Helical" evidence="11">
    <location>
        <begin position="281"/>
        <end position="300"/>
    </location>
</feature>
<organism evidence="13">
    <name type="scientific">uncultured Alphaproteobacteria bacterium</name>
    <dbReference type="NCBI Taxonomy" id="91750"/>
    <lineage>
        <taxon>Bacteria</taxon>
        <taxon>Pseudomonadati</taxon>
        <taxon>Pseudomonadota</taxon>
        <taxon>Alphaproteobacteria</taxon>
        <taxon>environmental samples</taxon>
    </lineage>
</organism>
<dbReference type="Pfam" id="PF17820">
    <property type="entry name" value="PDZ_6"/>
    <property type="match status" value="1"/>
</dbReference>
<keyword evidence="9 11" id="KW-0482">Metalloprotease</keyword>
<evidence type="ECO:0000256" key="7">
    <source>
        <dbReference type="ARBA" id="ARBA00022833"/>
    </source>
</evidence>
<evidence type="ECO:0000256" key="1">
    <source>
        <dbReference type="ARBA" id="ARBA00001947"/>
    </source>
</evidence>
<dbReference type="CDD" id="cd06163">
    <property type="entry name" value="S2P-M50_PDZ_RseP-like"/>
    <property type="match status" value="1"/>
</dbReference>
<evidence type="ECO:0000256" key="3">
    <source>
        <dbReference type="ARBA" id="ARBA00007931"/>
    </source>
</evidence>
<dbReference type="GO" id="GO:0016020">
    <property type="term" value="C:membrane"/>
    <property type="evidence" value="ECO:0007669"/>
    <property type="project" value="UniProtKB-SubCell"/>
</dbReference>
<evidence type="ECO:0000259" key="12">
    <source>
        <dbReference type="SMART" id="SM00228"/>
    </source>
</evidence>